<dbReference type="Proteomes" id="UP000249260">
    <property type="component" value="Unassembled WGS sequence"/>
</dbReference>
<proteinExistence type="predicted"/>
<dbReference type="AlphaFoldDB" id="A0A328TT95"/>
<protein>
    <submittedName>
        <fullName evidence="2">Uncharacterized protein</fullName>
    </submittedName>
</protein>
<evidence type="ECO:0000256" key="1">
    <source>
        <dbReference type="SAM" id="Phobius"/>
    </source>
</evidence>
<accession>A0A328TT95</accession>
<feature type="transmembrane region" description="Helical" evidence="1">
    <location>
        <begin position="109"/>
        <end position="130"/>
    </location>
</feature>
<feature type="transmembrane region" description="Helical" evidence="1">
    <location>
        <begin position="142"/>
        <end position="161"/>
    </location>
</feature>
<comment type="caution">
    <text evidence="2">The sequence shown here is derived from an EMBL/GenBank/DDBJ whole genome shotgun (WGS) entry which is preliminary data.</text>
</comment>
<keyword evidence="1" id="KW-1133">Transmembrane helix</keyword>
<evidence type="ECO:0000313" key="2">
    <source>
        <dbReference type="EMBL" id="RAP73758.1"/>
    </source>
</evidence>
<organism evidence="2 3">
    <name type="scientific">Paenibacillus montanisoli</name>
    <dbReference type="NCBI Taxonomy" id="2081970"/>
    <lineage>
        <taxon>Bacteria</taxon>
        <taxon>Bacillati</taxon>
        <taxon>Bacillota</taxon>
        <taxon>Bacilli</taxon>
        <taxon>Bacillales</taxon>
        <taxon>Paenibacillaceae</taxon>
        <taxon>Paenibacillus</taxon>
    </lineage>
</organism>
<keyword evidence="1" id="KW-0812">Transmembrane</keyword>
<name>A0A328TT95_9BACL</name>
<sequence length="178" mass="20670">MTSFMPFDERGFGTNDIFLISCIIVVYGIMFLLPKRFPLPVTILLLCFSASIASILDNSISGHIFDLYDIMDGPQYSIMDFIVYPLYAPFGYFFIYAYDLFRLKGLRTVVYISLCSLLSVGFEWLCYKAGVFHYKNGYHLWYSYPIYLLSQTATVYFYKFITGQSQKMNSSPSVERDR</sequence>
<feature type="transmembrane region" description="Helical" evidence="1">
    <location>
        <begin position="39"/>
        <end position="56"/>
    </location>
</feature>
<reference evidence="2 3" key="1">
    <citation type="submission" date="2018-06" db="EMBL/GenBank/DDBJ databases">
        <title>Paenibacillus montanisoli sp. nov., isolated from mountain area soil.</title>
        <authorList>
            <person name="Wu M."/>
        </authorList>
    </citation>
    <scope>NUCLEOTIDE SEQUENCE [LARGE SCALE GENOMIC DNA]</scope>
    <source>
        <strain evidence="2 3">RA17</strain>
    </source>
</reference>
<keyword evidence="1" id="KW-0472">Membrane</keyword>
<dbReference type="EMBL" id="QLUW01000006">
    <property type="protein sequence ID" value="RAP73758.1"/>
    <property type="molecule type" value="Genomic_DNA"/>
</dbReference>
<feature type="transmembrane region" description="Helical" evidence="1">
    <location>
        <begin position="76"/>
        <end position="97"/>
    </location>
</feature>
<feature type="transmembrane region" description="Helical" evidence="1">
    <location>
        <begin position="12"/>
        <end position="32"/>
    </location>
</feature>
<gene>
    <name evidence="2" type="ORF">DL346_26245</name>
</gene>
<keyword evidence="3" id="KW-1185">Reference proteome</keyword>
<evidence type="ECO:0000313" key="3">
    <source>
        <dbReference type="Proteomes" id="UP000249260"/>
    </source>
</evidence>